<reference evidence="2" key="2">
    <citation type="submission" date="2021-03" db="UniProtKB">
        <authorList>
            <consortium name="EnsemblPlants"/>
        </authorList>
    </citation>
    <scope>IDENTIFICATION</scope>
</reference>
<feature type="domain" description="Reverse transcriptase zinc-binding" evidence="1">
    <location>
        <begin position="222"/>
        <end position="310"/>
    </location>
</feature>
<dbReference type="EMBL" id="UZAU01000557">
    <property type="status" value="NOT_ANNOTATED_CDS"/>
    <property type="molecule type" value="Genomic_DNA"/>
</dbReference>
<accession>A0A803PY00</accession>
<sequence>MSAATDNSMYLGLPSIISRNKSSILGFLKNKIKSRINSWDGKLLSRAAKEILLKSVVQSLPSYAMSVFLLPVKTCTEIERLMAQFWWKTTSSKGRGIVWMNWDHMASHKTQGGLAFGDFLTSTLLYLLKSGVPRTIGTREQTSILRHPWLPLPNNPYVSSLHPALMNQQVSSFLQIDSRQWDVGIVRNSFNQVDADAIMSIPLSFLATTDFWAWSGERSGQFSVKSAYRLLQDQKDEQTGNNYSGFWVKLWQLKIPPKVKNLLWRAVSGCLPTSFMLCTKNVDVPATCPVCQGNIETIMHALVTCPFAHACLNKVSATTSLKAQCFSSLLSLNFASSCDVGEHWTKPETNTIKMNVDAAMFEEDGMYGFRIVARDDTGRLIRSKSSCFLGAPLVEVAEARVKEALSWIKNNDWQGATLETDSVVTV</sequence>
<proteinExistence type="predicted"/>
<dbReference type="EnsemblPlants" id="evm.model.06.336">
    <property type="protein sequence ID" value="cds.evm.model.06.336"/>
    <property type="gene ID" value="evm.TU.06.336"/>
</dbReference>
<dbReference type="Gramene" id="evm.model.06.336">
    <property type="protein sequence ID" value="cds.evm.model.06.336"/>
    <property type="gene ID" value="evm.TU.06.336"/>
</dbReference>
<dbReference type="InterPro" id="IPR026960">
    <property type="entry name" value="RVT-Znf"/>
</dbReference>
<reference evidence="2" key="1">
    <citation type="submission" date="2018-11" db="EMBL/GenBank/DDBJ databases">
        <authorList>
            <person name="Grassa J C."/>
        </authorList>
    </citation>
    <scope>NUCLEOTIDE SEQUENCE [LARGE SCALE GENOMIC DNA]</scope>
</reference>
<dbReference type="PANTHER" id="PTHR33116:SF86">
    <property type="entry name" value="REVERSE TRANSCRIPTASE DOMAIN-CONTAINING PROTEIN"/>
    <property type="match status" value="1"/>
</dbReference>
<keyword evidence="3" id="KW-1185">Reference proteome</keyword>
<evidence type="ECO:0000313" key="2">
    <source>
        <dbReference type="EnsemblPlants" id="cds.evm.model.06.336"/>
    </source>
</evidence>
<dbReference type="AlphaFoldDB" id="A0A803PY00"/>
<dbReference type="Pfam" id="PF13966">
    <property type="entry name" value="zf-RVT"/>
    <property type="match status" value="1"/>
</dbReference>
<evidence type="ECO:0000313" key="3">
    <source>
        <dbReference type="Proteomes" id="UP000596661"/>
    </source>
</evidence>
<evidence type="ECO:0000259" key="1">
    <source>
        <dbReference type="Pfam" id="PF13966"/>
    </source>
</evidence>
<organism evidence="2 3">
    <name type="scientific">Cannabis sativa</name>
    <name type="common">Hemp</name>
    <name type="synonym">Marijuana</name>
    <dbReference type="NCBI Taxonomy" id="3483"/>
    <lineage>
        <taxon>Eukaryota</taxon>
        <taxon>Viridiplantae</taxon>
        <taxon>Streptophyta</taxon>
        <taxon>Embryophyta</taxon>
        <taxon>Tracheophyta</taxon>
        <taxon>Spermatophyta</taxon>
        <taxon>Magnoliopsida</taxon>
        <taxon>eudicotyledons</taxon>
        <taxon>Gunneridae</taxon>
        <taxon>Pentapetalae</taxon>
        <taxon>rosids</taxon>
        <taxon>fabids</taxon>
        <taxon>Rosales</taxon>
        <taxon>Cannabaceae</taxon>
        <taxon>Cannabis</taxon>
    </lineage>
</organism>
<dbReference type="Proteomes" id="UP000596661">
    <property type="component" value="Chromosome 6"/>
</dbReference>
<name>A0A803PY00_CANSA</name>
<dbReference type="PANTHER" id="PTHR33116">
    <property type="entry name" value="REVERSE TRANSCRIPTASE ZINC-BINDING DOMAIN-CONTAINING PROTEIN-RELATED-RELATED"/>
    <property type="match status" value="1"/>
</dbReference>
<protein>
    <recommendedName>
        <fullName evidence="1">Reverse transcriptase zinc-binding domain-containing protein</fullName>
    </recommendedName>
</protein>